<protein>
    <recommendedName>
        <fullName evidence="5">Peptidase S9 prolyl oligopeptidase catalytic domain-containing protein</fullName>
    </recommendedName>
</protein>
<evidence type="ECO:0000259" key="2">
    <source>
        <dbReference type="Pfam" id="PF01738"/>
    </source>
</evidence>
<name>X0WI63_9ZZZZ</name>
<dbReference type="PANTHER" id="PTHR48081">
    <property type="entry name" value="AB HYDROLASE SUPERFAMILY PROTEIN C4A8.06C"/>
    <property type="match status" value="1"/>
</dbReference>
<feature type="domain" description="Dienelactone hydrolase" evidence="2">
    <location>
        <begin position="153"/>
        <end position="213"/>
    </location>
</feature>
<feature type="non-terminal residue" evidence="4">
    <location>
        <position position="1"/>
    </location>
</feature>
<comment type="caution">
    <text evidence="4">The sequence shown here is derived from an EMBL/GenBank/DDBJ whole genome shotgun (WGS) entry which is preliminary data.</text>
</comment>
<proteinExistence type="predicted"/>
<sequence length="273" mass="30024">HVFDPSTKAKKPMGAIVFFFGGAWNKGSPTQFYNHSKYLAQHGILAISAEYRTRNRDGVQPSECVKDAKAAIRYVRKHAKELGVDPNRIASGGGSAGGHVAAATGTVKGFEHKDEDMSISSRPNAMVLFNPVYDNSKNGYGYDRVKDYWKEFSPLHNIDKNTPPAIVFFGSAEDKVKIPAMKEFKAKMKSLGIKSELTIYDGPGHGFFNYGRDGNKWFLATMTETHNFLKTLGWITGEATVEAYIGKKSDGGAAAKRVSLFDGKTLNGWDVIK</sequence>
<dbReference type="PANTHER" id="PTHR48081:SF30">
    <property type="entry name" value="ACETYL-HYDROLASE LIPR-RELATED"/>
    <property type="match status" value="1"/>
</dbReference>
<dbReference type="GO" id="GO:0004806">
    <property type="term" value="F:triacylglycerol lipase activity"/>
    <property type="evidence" value="ECO:0007669"/>
    <property type="project" value="TreeGrafter"/>
</dbReference>
<dbReference type="EMBL" id="BARS01020887">
    <property type="protein sequence ID" value="GAG12376.1"/>
    <property type="molecule type" value="Genomic_DNA"/>
</dbReference>
<keyword evidence="1" id="KW-0378">Hydrolase</keyword>
<dbReference type="AlphaFoldDB" id="X0WI63"/>
<dbReference type="Pfam" id="PF01738">
    <property type="entry name" value="DLH"/>
    <property type="match status" value="1"/>
</dbReference>
<evidence type="ECO:0000259" key="3">
    <source>
        <dbReference type="Pfam" id="PF20434"/>
    </source>
</evidence>
<reference evidence="4" key="1">
    <citation type="journal article" date="2014" name="Front. Microbiol.">
        <title>High frequency of phylogenetically diverse reductive dehalogenase-homologous genes in deep subseafloor sedimentary metagenomes.</title>
        <authorList>
            <person name="Kawai M."/>
            <person name="Futagami T."/>
            <person name="Toyoda A."/>
            <person name="Takaki Y."/>
            <person name="Nishi S."/>
            <person name="Hori S."/>
            <person name="Arai W."/>
            <person name="Tsubouchi T."/>
            <person name="Morono Y."/>
            <person name="Uchiyama I."/>
            <person name="Ito T."/>
            <person name="Fujiyama A."/>
            <person name="Inagaki F."/>
            <person name="Takami H."/>
        </authorList>
    </citation>
    <scope>NUCLEOTIDE SEQUENCE</scope>
    <source>
        <strain evidence="4">Expedition CK06-06</strain>
    </source>
</reference>
<organism evidence="4">
    <name type="scientific">marine sediment metagenome</name>
    <dbReference type="NCBI Taxonomy" id="412755"/>
    <lineage>
        <taxon>unclassified sequences</taxon>
        <taxon>metagenomes</taxon>
        <taxon>ecological metagenomes</taxon>
    </lineage>
</organism>
<accession>X0WI63</accession>
<dbReference type="Gene3D" id="3.40.50.1820">
    <property type="entry name" value="alpha/beta hydrolase"/>
    <property type="match status" value="1"/>
</dbReference>
<dbReference type="InterPro" id="IPR029058">
    <property type="entry name" value="AB_hydrolase_fold"/>
</dbReference>
<evidence type="ECO:0000313" key="4">
    <source>
        <dbReference type="EMBL" id="GAG12376.1"/>
    </source>
</evidence>
<dbReference type="Pfam" id="PF20434">
    <property type="entry name" value="BD-FAE"/>
    <property type="match status" value="1"/>
</dbReference>
<evidence type="ECO:0000256" key="1">
    <source>
        <dbReference type="ARBA" id="ARBA00022801"/>
    </source>
</evidence>
<dbReference type="SUPFAM" id="SSF53474">
    <property type="entry name" value="alpha/beta-Hydrolases"/>
    <property type="match status" value="1"/>
</dbReference>
<dbReference type="InterPro" id="IPR050300">
    <property type="entry name" value="GDXG_lipolytic_enzyme"/>
</dbReference>
<dbReference type="InterPro" id="IPR002925">
    <property type="entry name" value="Dienelactn_hydro"/>
</dbReference>
<gene>
    <name evidence="4" type="ORF">S01H1_33634</name>
</gene>
<evidence type="ECO:0008006" key="5">
    <source>
        <dbReference type="Google" id="ProtNLM"/>
    </source>
</evidence>
<feature type="domain" description="BD-FAE-like" evidence="3">
    <location>
        <begin position="7"/>
        <end position="117"/>
    </location>
</feature>
<feature type="non-terminal residue" evidence="4">
    <location>
        <position position="273"/>
    </location>
</feature>
<dbReference type="InterPro" id="IPR049492">
    <property type="entry name" value="BD-FAE-like_dom"/>
</dbReference>